<dbReference type="EMBL" id="MU267794">
    <property type="protein sequence ID" value="KAH7908840.1"/>
    <property type="molecule type" value="Genomic_DNA"/>
</dbReference>
<keyword evidence="2" id="KW-1185">Reference proteome</keyword>
<evidence type="ECO:0000313" key="1">
    <source>
        <dbReference type="EMBL" id="KAH7908840.1"/>
    </source>
</evidence>
<comment type="caution">
    <text evidence="1">The sequence shown here is derived from an EMBL/GenBank/DDBJ whole genome shotgun (WGS) entry which is preliminary data.</text>
</comment>
<proteinExistence type="predicted"/>
<accession>A0ACB8A690</accession>
<protein>
    <submittedName>
        <fullName evidence="1">Uncharacterized protein</fullName>
    </submittedName>
</protein>
<name>A0ACB8A690_9AGAM</name>
<dbReference type="Proteomes" id="UP000790377">
    <property type="component" value="Unassembled WGS sequence"/>
</dbReference>
<sequence length="251" mass="27755">MILRFDDERPGRGFKKSDTQPTGTLFVGSIPYAADEQGLREAFGEFGKVKRVTIGTTPQGLSRGYAHIQFESVEDAIRVMEADQEDPIYIGDRDIFLDHAAVHTSRSVAPNHTLFLSSYFGDEEEIRAAFDTFASSIVDIRIARDRDTGEPSGNVFVQLSDVETATDAIKTLDGKILPSGESLKLLYAKARKPPFDGSSNDRSSRGSYGYGRGDGRGDRDRYGGQRQQRSQGGDRGGPRRSQNRDWDGYNS</sequence>
<organism evidence="1 2">
    <name type="scientific">Hygrophoropsis aurantiaca</name>
    <dbReference type="NCBI Taxonomy" id="72124"/>
    <lineage>
        <taxon>Eukaryota</taxon>
        <taxon>Fungi</taxon>
        <taxon>Dikarya</taxon>
        <taxon>Basidiomycota</taxon>
        <taxon>Agaricomycotina</taxon>
        <taxon>Agaricomycetes</taxon>
        <taxon>Agaricomycetidae</taxon>
        <taxon>Boletales</taxon>
        <taxon>Coniophorineae</taxon>
        <taxon>Hygrophoropsidaceae</taxon>
        <taxon>Hygrophoropsis</taxon>
    </lineage>
</organism>
<reference evidence="1" key="1">
    <citation type="journal article" date="2021" name="New Phytol.">
        <title>Evolutionary innovations through gain and loss of genes in the ectomycorrhizal Boletales.</title>
        <authorList>
            <person name="Wu G."/>
            <person name="Miyauchi S."/>
            <person name="Morin E."/>
            <person name="Kuo A."/>
            <person name="Drula E."/>
            <person name="Varga T."/>
            <person name="Kohler A."/>
            <person name="Feng B."/>
            <person name="Cao Y."/>
            <person name="Lipzen A."/>
            <person name="Daum C."/>
            <person name="Hundley H."/>
            <person name="Pangilinan J."/>
            <person name="Johnson J."/>
            <person name="Barry K."/>
            <person name="LaButti K."/>
            <person name="Ng V."/>
            <person name="Ahrendt S."/>
            <person name="Min B."/>
            <person name="Choi I.G."/>
            <person name="Park H."/>
            <person name="Plett J.M."/>
            <person name="Magnuson J."/>
            <person name="Spatafora J.W."/>
            <person name="Nagy L.G."/>
            <person name="Henrissat B."/>
            <person name="Grigoriev I.V."/>
            <person name="Yang Z.L."/>
            <person name="Xu J."/>
            <person name="Martin F.M."/>
        </authorList>
    </citation>
    <scope>NUCLEOTIDE SEQUENCE</scope>
    <source>
        <strain evidence="1">ATCC 28755</strain>
    </source>
</reference>
<gene>
    <name evidence="1" type="ORF">BJ138DRAFT_1090503</name>
</gene>
<evidence type="ECO:0000313" key="2">
    <source>
        <dbReference type="Proteomes" id="UP000790377"/>
    </source>
</evidence>